<dbReference type="InterPro" id="IPR011711">
    <property type="entry name" value="GntR_C"/>
</dbReference>
<evidence type="ECO:0000256" key="3">
    <source>
        <dbReference type="ARBA" id="ARBA00023163"/>
    </source>
</evidence>
<proteinExistence type="predicted"/>
<name>A0A239KHW3_9ACTN</name>
<dbReference type="EMBL" id="FZOD01000027">
    <property type="protein sequence ID" value="SNT17199.1"/>
    <property type="molecule type" value="Genomic_DNA"/>
</dbReference>
<feature type="domain" description="HTH gntR-type" evidence="4">
    <location>
        <begin position="77"/>
        <end position="145"/>
    </location>
</feature>
<sequence length="321" mass="34640">MYQGASLQWLWQRIPAFRTSAHYNSVSCLQGLLMSMCWWHTDRTNRSDSLCRGEGYLVPGIAKAAPGGGDDGADRYRPGYELVAEQLLNYIAERNLRPGDRLPTEKGLAEVLGATRNVTREAVKVLAAIGRLSVRKGAGIFVAGSTGGPADDQLAHFQPTNMEHVLMLLDYRRLIESETTRRAATMAAPIEVRAIRAGADSSLAAGRAADAEAFAHADAEFHDSIGVAAHNVFLRASLANIRRFAFQSDALLFHGGVPGSLEVAGAQHLAIAEAIAAGEVDRAAELMIAHIDTTQNQFERKIRDRVFTLADHPAGASAMPQ</sequence>
<keyword evidence="3" id="KW-0804">Transcription</keyword>
<dbReference type="SUPFAM" id="SSF46785">
    <property type="entry name" value="Winged helix' DNA-binding domain"/>
    <property type="match status" value="1"/>
</dbReference>
<dbReference type="GO" id="GO:0003677">
    <property type="term" value="F:DNA binding"/>
    <property type="evidence" value="ECO:0007669"/>
    <property type="project" value="UniProtKB-KW"/>
</dbReference>
<keyword evidence="1" id="KW-0805">Transcription regulation</keyword>
<dbReference type="InterPro" id="IPR008920">
    <property type="entry name" value="TF_FadR/GntR_C"/>
</dbReference>
<dbReference type="Gene3D" id="1.20.120.530">
    <property type="entry name" value="GntR ligand-binding domain-like"/>
    <property type="match status" value="1"/>
</dbReference>
<gene>
    <name evidence="5" type="ORF">SAMN05216276_102730</name>
</gene>
<dbReference type="PANTHER" id="PTHR43537">
    <property type="entry name" value="TRANSCRIPTIONAL REGULATOR, GNTR FAMILY"/>
    <property type="match status" value="1"/>
</dbReference>
<dbReference type="GO" id="GO:0003700">
    <property type="term" value="F:DNA-binding transcription factor activity"/>
    <property type="evidence" value="ECO:0007669"/>
    <property type="project" value="InterPro"/>
</dbReference>
<evidence type="ECO:0000256" key="1">
    <source>
        <dbReference type="ARBA" id="ARBA00023015"/>
    </source>
</evidence>
<dbReference type="Pfam" id="PF00392">
    <property type="entry name" value="GntR"/>
    <property type="match status" value="1"/>
</dbReference>
<keyword evidence="2 5" id="KW-0238">DNA-binding</keyword>
<dbReference type="AlphaFoldDB" id="A0A239KHW3"/>
<dbReference type="SMART" id="SM00895">
    <property type="entry name" value="FCD"/>
    <property type="match status" value="1"/>
</dbReference>
<dbReference type="Proteomes" id="UP000198282">
    <property type="component" value="Unassembled WGS sequence"/>
</dbReference>
<dbReference type="Pfam" id="PF07729">
    <property type="entry name" value="FCD"/>
    <property type="match status" value="1"/>
</dbReference>
<reference evidence="5 6" key="1">
    <citation type="submission" date="2017-06" db="EMBL/GenBank/DDBJ databases">
        <authorList>
            <person name="Kim H.J."/>
            <person name="Triplett B.A."/>
        </authorList>
    </citation>
    <scope>NUCLEOTIDE SEQUENCE [LARGE SCALE GENOMIC DNA]</scope>
    <source>
        <strain evidence="5 6">CGMCC 4.2132</strain>
    </source>
</reference>
<keyword evidence="6" id="KW-1185">Reference proteome</keyword>
<accession>A0A239KHW3</accession>
<dbReference type="InterPro" id="IPR036388">
    <property type="entry name" value="WH-like_DNA-bd_sf"/>
</dbReference>
<dbReference type="SUPFAM" id="SSF48008">
    <property type="entry name" value="GntR ligand-binding domain-like"/>
    <property type="match status" value="1"/>
</dbReference>
<dbReference type="Gene3D" id="1.10.10.10">
    <property type="entry name" value="Winged helix-like DNA-binding domain superfamily/Winged helix DNA-binding domain"/>
    <property type="match status" value="1"/>
</dbReference>
<dbReference type="PROSITE" id="PS50949">
    <property type="entry name" value="HTH_GNTR"/>
    <property type="match status" value="1"/>
</dbReference>
<evidence type="ECO:0000256" key="2">
    <source>
        <dbReference type="ARBA" id="ARBA00023125"/>
    </source>
</evidence>
<evidence type="ECO:0000313" key="6">
    <source>
        <dbReference type="Proteomes" id="UP000198282"/>
    </source>
</evidence>
<dbReference type="CDD" id="cd07377">
    <property type="entry name" value="WHTH_GntR"/>
    <property type="match status" value="1"/>
</dbReference>
<dbReference type="InterPro" id="IPR036390">
    <property type="entry name" value="WH_DNA-bd_sf"/>
</dbReference>
<evidence type="ECO:0000259" key="4">
    <source>
        <dbReference type="PROSITE" id="PS50949"/>
    </source>
</evidence>
<organism evidence="5 6">
    <name type="scientific">Streptosporangium subroseum</name>
    <dbReference type="NCBI Taxonomy" id="106412"/>
    <lineage>
        <taxon>Bacteria</taxon>
        <taxon>Bacillati</taxon>
        <taxon>Actinomycetota</taxon>
        <taxon>Actinomycetes</taxon>
        <taxon>Streptosporangiales</taxon>
        <taxon>Streptosporangiaceae</taxon>
        <taxon>Streptosporangium</taxon>
    </lineage>
</organism>
<dbReference type="InterPro" id="IPR000524">
    <property type="entry name" value="Tscrpt_reg_HTH_GntR"/>
</dbReference>
<dbReference type="SMART" id="SM00345">
    <property type="entry name" value="HTH_GNTR"/>
    <property type="match status" value="1"/>
</dbReference>
<dbReference type="PANTHER" id="PTHR43537:SF5">
    <property type="entry name" value="UXU OPERON TRANSCRIPTIONAL REGULATOR"/>
    <property type="match status" value="1"/>
</dbReference>
<protein>
    <submittedName>
        <fullName evidence="5">DNA-binding transcriptional regulator, FadR family</fullName>
    </submittedName>
</protein>
<evidence type="ECO:0000313" key="5">
    <source>
        <dbReference type="EMBL" id="SNT17199.1"/>
    </source>
</evidence>